<dbReference type="InterPro" id="IPR005517">
    <property type="entry name" value="Transl_elong_EFG/EF2_IV"/>
</dbReference>
<feature type="domain" description="Translation elongation factor EFG/EF2" evidence="4">
    <location>
        <begin position="1"/>
        <end position="83"/>
    </location>
</feature>
<dbReference type="SUPFAM" id="SSF54211">
    <property type="entry name" value="Ribosomal protein S5 domain 2-like"/>
    <property type="match status" value="1"/>
</dbReference>
<dbReference type="Pfam" id="PF03764">
    <property type="entry name" value="EFG_IV"/>
    <property type="match status" value="1"/>
</dbReference>
<evidence type="ECO:0000259" key="3">
    <source>
        <dbReference type="SMART" id="SM00838"/>
    </source>
</evidence>
<keyword evidence="2" id="KW-0342">GTP-binding</keyword>
<evidence type="ECO:0000313" key="5">
    <source>
        <dbReference type="EMBL" id="MPM70891.1"/>
    </source>
</evidence>
<proteinExistence type="predicted"/>
<evidence type="ECO:0000259" key="4">
    <source>
        <dbReference type="SMART" id="SM00889"/>
    </source>
</evidence>
<keyword evidence="5" id="KW-0251">Elongation factor</keyword>
<dbReference type="AlphaFoldDB" id="A0A645C1S9"/>
<dbReference type="Gene3D" id="3.30.230.10">
    <property type="match status" value="1"/>
</dbReference>
<accession>A0A645C1S9</accession>
<reference evidence="5" key="1">
    <citation type="submission" date="2019-08" db="EMBL/GenBank/DDBJ databases">
        <authorList>
            <person name="Kucharzyk K."/>
            <person name="Murdoch R.W."/>
            <person name="Higgins S."/>
            <person name="Loffler F."/>
        </authorList>
    </citation>
    <scope>NUCLEOTIDE SEQUENCE</scope>
</reference>
<gene>
    <name evidence="5" type="primary">fusA_66</name>
    <name evidence="5" type="ORF">SDC9_117852</name>
</gene>
<dbReference type="CDD" id="cd03713">
    <property type="entry name" value="EFG_mtEFG_C"/>
    <property type="match status" value="1"/>
</dbReference>
<evidence type="ECO:0000256" key="2">
    <source>
        <dbReference type="ARBA" id="ARBA00023134"/>
    </source>
</evidence>
<keyword evidence="5" id="KW-0648">Protein biosynthesis</keyword>
<dbReference type="InterPro" id="IPR035647">
    <property type="entry name" value="EFG_III/V"/>
</dbReference>
<dbReference type="SMART" id="SM00838">
    <property type="entry name" value="EFG_C"/>
    <property type="match status" value="1"/>
</dbReference>
<dbReference type="GO" id="GO:0032790">
    <property type="term" value="P:ribosome disassembly"/>
    <property type="evidence" value="ECO:0007669"/>
    <property type="project" value="TreeGrafter"/>
</dbReference>
<dbReference type="InterPro" id="IPR014721">
    <property type="entry name" value="Ribsml_uS5_D2-typ_fold_subgr"/>
</dbReference>
<organism evidence="5">
    <name type="scientific">bioreactor metagenome</name>
    <dbReference type="NCBI Taxonomy" id="1076179"/>
    <lineage>
        <taxon>unclassified sequences</taxon>
        <taxon>metagenomes</taxon>
        <taxon>ecological metagenomes</taxon>
    </lineage>
</organism>
<name>A0A645C1S9_9ZZZZ</name>
<comment type="caution">
    <text evidence="5">The sequence shown here is derived from an EMBL/GenBank/DDBJ whole genome shotgun (WGS) entry which is preliminary data.</text>
</comment>
<sequence>MEPKEDGYEFLDKIFGGSVPRQFIPAVEKGLTEIMAKGVLAGYPVVNISVALVDGSYHAVDSSEMAFKIATHLAFKKGFAQAKAVLLEPIMNIEVTIPDAYMGDIIGDLNKKRGRVMGMEAIGKGRQIVRAQAPQSELFRYATDLRSMTQGRGFFKMVFDHYEEVPAMIAEGIIAAYKSEDEEV</sequence>
<feature type="domain" description="Elongation factor EFG" evidence="3">
    <location>
        <begin position="85"/>
        <end position="173"/>
    </location>
</feature>
<dbReference type="EMBL" id="VSSQ01023765">
    <property type="protein sequence ID" value="MPM70891.1"/>
    <property type="molecule type" value="Genomic_DNA"/>
</dbReference>
<dbReference type="PANTHER" id="PTHR43261">
    <property type="entry name" value="TRANSLATION ELONGATION FACTOR G-RELATED"/>
    <property type="match status" value="1"/>
</dbReference>
<keyword evidence="1" id="KW-0547">Nucleotide-binding</keyword>
<dbReference type="GO" id="GO:0005525">
    <property type="term" value="F:GTP binding"/>
    <property type="evidence" value="ECO:0007669"/>
    <property type="project" value="UniProtKB-KW"/>
</dbReference>
<dbReference type="GO" id="GO:0003746">
    <property type="term" value="F:translation elongation factor activity"/>
    <property type="evidence" value="ECO:0007669"/>
    <property type="project" value="UniProtKB-KW"/>
</dbReference>
<dbReference type="SMART" id="SM00889">
    <property type="entry name" value="EFG_IV"/>
    <property type="match status" value="1"/>
</dbReference>
<protein>
    <submittedName>
        <fullName evidence="5">Elongation factor G</fullName>
    </submittedName>
</protein>
<dbReference type="Gene3D" id="3.30.70.240">
    <property type="match status" value="1"/>
</dbReference>
<evidence type="ECO:0000256" key="1">
    <source>
        <dbReference type="ARBA" id="ARBA00022741"/>
    </source>
</evidence>
<dbReference type="FunFam" id="3.30.70.240:FF:000001">
    <property type="entry name" value="Elongation factor G"/>
    <property type="match status" value="1"/>
</dbReference>
<dbReference type="InterPro" id="IPR035649">
    <property type="entry name" value="EFG_V"/>
</dbReference>
<dbReference type="InterPro" id="IPR020568">
    <property type="entry name" value="Ribosomal_Su5_D2-typ_SF"/>
</dbReference>
<dbReference type="InterPro" id="IPR000640">
    <property type="entry name" value="EFG_V-like"/>
</dbReference>
<dbReference type="Pfam" id="PF00679">
    <property type="entry name" value="EFG_C"/>
    <property type="match status" value="1"/>
</dbReference>
<dbReference type="PANTHER" id="PTHR43261:SF6">
    <property type="entry name" value="ELONGATION FACTOR G-LIKE PROTEIN"/>
    <property type="match status" value="1"/>
</dbReference>
<dbReference type="SUPFAM" id="SSF54980">
    <property type="entry name" value="EF-G C-terminal domain-like"/>
    <property type="match status" value="1"/>
</dbReference>